<dbReference type="AlphaFoldDB" id="A0A0G0H834"/>
<proteinExistence type="predicted"/>
<dbReference type="EMBL" id="LBTF01000040">
    <property type="protein sequence ID" value="KKQ34675.1"/>
    <property type="molecule type" value="Genomic_DNA"/>
</dbReference>
<evidence type="ECO:0000313" key="1">
    <source>
        <dbReference type="EMBL" id="KKQ34675.1"/>
    </source>
</evidence>
<organism evidence="1 2">
    <name type="scientific">Candidatus Nomurabacteria bacterium GW2011_GWB1_37_5</name>
    <dbReference type="NCBI Taxonomy" id="1618742"/>
    <lineage>
        <taxon>Bacteria</taxon>
        <taxon>Candidatus Nomuraibacteriota</taxon>
    </lineage>
</organism>
<reference evidence="1 2" key="1">
    <citation type="journal article" date="2015" name="Nature">
        <title>rRNA introns, odd ribosomes, and small enigmatic genomes across a large radiation of phyla.</title>
        <authorList>
            <person name="Brown C.T."/>
            <person name="Hug L.A."/>
            <person name="Thomas B.C."/>
            <person name="Sharon I."/>
            <person name="Castelle C.J."/>
            <person name="Singh A."/>
            <person name="Wilkins M.J."/>
            <person name="Williams K.H."/>
            <person name="Banfield J.F."/>
        </authorList>
    </citation>
    <scope>NUCLEOTIDE SEQUENCE [LARGE SCALE GENOMIC DNA]</scope>
</reference>
<protein>
    <submittedName>
        <fullName evidence="1">Uncharacterized protein</fullName>
    </submittedName>
</protein>
<name>A0A0G0H834_9BACT</name>
<comment type="caution">
    <text evidence="1">The sequence shown here is derived from an EMBL/GenBank/DDBJ whole genome shotgun (WGS) entry which is preliminary data.</text>
</comment>
<gene>
    <name evidence="1" type="ORF">US50_C0040G0002</name>
</gene>
<evidence type="ECO:0000313" key="2">
    <source>
        <dbReference type="Proteomes" id="UP000033876"/>
    </source>
</evidence>
<sequence>MSEKIKWLWDDKKNSKPEQEWFRKDTKEKLSLEENIKKPGLLIGADNPFMPEIKQIRSKEDLSGLMKSIDQKLSTLSGELDKLNLKRRVKETVLAELTLKYAEIKNLAGYPDYPEDEDLIRIEREIQKKTAEVGEIYNKIRQADSQLNQYRKN</sequence>
<accession>A0A0G0H834</accession>
<dbReference type="Proteomes" id="UP000033876">
    <property type="component" value="Unassembled WGS sequence"/>
</dbReference>